<feature type="transmembrane region" description="Helical" evidence="1">
    <location>
        <begin position="140"/>
        <end position="165"/>
    </location>
</feature>
<accession>A0A6P0UK46</accession>
<feature type="transmembrane region" description="Helical" evidence="1">
    <location>
        <begin position="37"/>
        <end position="54"/>
    </location>
</feature>
<comment type="caution">
    <text evidence="2">The sequence shown here is derived from an EMBL/GenBank/DDBJ whole genome shotgun (WGS) entry which is preliminary data.</text>
</comment>
<evidence type="ECO:0000313" key="3">
    <source>
        <dbReference type="Proteomes" id="UP000468581"/>
    </source>
</evidence>
<feature type="transmembrane region" description="Helical" evidence="1">
    <location>
        <begin position="74"/>
        <end position="96"/>
    </location>
</feature>
<protein>
    <submittedName>
        <fullName evidence="2">DUF4199 family protein</fullName>
    </submittedName>
</protein>
<evidence type="ECO:0000256" key="1">
    <source>
        <dbReference type="SAM" id="Phobius"/>
    </source>
</evidence>
<feature type="transmembrane region" description="Helical" evidence="1">
    <location>
        <begin position="7"/>
        <end position="25"/>
    </location>
</feature>
<keyword evidence="3" id="KW-1185">Reference proteome</keyword>
<dbReference type="EMBL" id="JAABOO010000001">
    <property type="protein sequence ID" value="NER12922.1"/>
    <property type="molecule type" value="Genomic_DNA"/>
</dbReference>
<keyword evidence="1" id="KW-0472">Membrane</keyword>
<sequence>MQTTIKKFGIYAAVTSAVLFLAALYFGQGLDFSTQEVLGYLTIFASLTFVFFGIKHFRDKENDGLVSFKKAFIIGIIISLFASLGFGIIDGLYVGFINPDFGSQYLEYTLEGMKTTLSPEEFEIKKAELTQQMEAYSNPFFTGMFMFFIVFVIGIIVSLLSALILQRKS</sequence>
<dbReference type="Pfam" id="PF13858">
    <property type="entry name" value="DUF4199"/>
    <property type="match status" value="1"/>
</dbReference>
<keyword evidence="1" id="KW-0812">Transmembrane</keyword>
<dbReference type="AlphaFoldDB" id="A0A6P0UK46"/>
<dbReference type="InterPro" id="IPR025250">
    <property type="entry name" value="DUF4199"/>
</dbReference>
<name>A0A6P0UK46_9FLAO</name>
<dbReference type="Proteomes" id="UP000468581">
    <property type="component" value="Unassembled WGS sequence"/>
</dbReference>
<dbReference type="RefSeq" id="WP_163605927.1">
    <property type="nucleotide sequence ID" value="NZ_JAABOO010000001.1"/>
</dbReference>
<organism evidence="2 3">
    <name type="scientific">Leptobacterium flavescens</name>
    <dbReference type="NCBI Taxonomy" id="472055"/>
    <lineage>
        <taxon>Bacteria</taxon>
        <taxon>Pseudomonadati</taxon>
        <taxon>Bacteroidota</taxon>
        <taxon>Flavobacteriia</taxon>
        <taxon>Flavobacteriales</taxon>
        <taxon>Flavobacteriaceae</taxon>
        <taxon>Leptobacterium</taxon>
    </lineage>
</organism>
<reference evidence="2 3" key="1">
    <citation type="submission" date="2020-01" db="EMBL/GenBank/DDBJ databases">
        <title>Leptobacterium flavescens.</title>
        <authorList>
            <person name="Wang G."/>
        </authorList>
    </citation>
    <scope>NUCLEOTIDE SEQUENCE [LARGE SCALE GENOMIC DNA]</scope>
    <source>
        <strain evidence="2 3">KCTC 22160</strain>
    </source>
</reference>
<proteinExistence type="predicted"/>
<keyword evidence="1" id="KW-1133">Transmembrane helix</keyword>
<gene>
    <name evidence="2" type="ORF">GWK08_05695</name>
</gene>
<evidence type="ECO:0000313" key="2">
    <source>
        <dbReference type="EMBL" id="NER12922.1"/>
    </source>
</evidence>